<comment type="caution">
    <text evidence="2">The sequence shown here is derived from an EMBL/GenBank/DDBJ whole genome shotgun (WGS) entry which is preliminary data.</text>
</comment>
<dbReference type="Proteomes" id="UP000297948">
    <property type="component" value="Unassembled WGS sequence"/>
</dbReference>
<proteinExistence type="predicted"/>
<name>A0A4Z0HAE0_9ACTN</name>
<protein>
    <submittedName>
        <fullName evidence="2">Uncharacterized protein</fullName>
    </submittedName>
</protein>
<evidence type="ECO:0000256" key="1">
    <source>
        <dbReference type="SAM" id="MobiDB-lite"/>
    </source>
</evidence>
<organism evidence="2 3">
    <name type="scientific">Streptomyces palmae</name>
    <dbReference type="NCBI Taxonomy" id="1701085"/>
    <lineage>
        <taxon>Bacteria</taxon>
        <taxon>Bacillati</taxon>
        <taxon>Actinomycetota</taxon>
        <taxon>Actinomycetes</taxon>
        <taxon>Kitasatosporales</taxon>
        <taxon>Streptomycetaceae</taxon>
        <taxon>Streptomyces</taxon>
    </lineage>
</organism>
<sequence length="94" mass="9741">MRSDTGSEAAPSARALLGSAAPGREADGGTVGRPGSRAASHGQPDTWLVAQEVAQHHADALAAAVLPELRRRERRNGAPSWSRDAIGIPGMPPR</sequence>
<accession>A0A4Z0HAE0</accession>
<gene>
    <name evidence="2" type="ORF">E4099_13120</name>
</gene>
<dbReference type="EMBL" id="SRID01000097">
    <property type="protein sequence ID" value="TGB10017.1"/>
    <property type="molecule type" value="Genomic_DNA"/>
</dbReference>
<reference evidence="2 3" key="1">
    <citation type="submission" date="2019-03" db="EMBL/GenBank/DDBJ databases">
        <authorList>
            <person name="Gonzalez-Pimentel J.L."/>
        </authorList>
    </citation>
    <scope>NUCLEOTIDE SEQUENCE [LARGE SCALE GENOMIC DNA]</scope>
    <source>
        <strain evidence="2 3">JCM 31289</strain>
    </source>
</reference>
<feature type="region of interest" description="Disordered" evidence="1">
    <location>
        <begin position="1"/>
        <end position="45"/>
    </location>
</feature>
<evidence type="ECO:0000313" key="3">
    <source>
        <dbReference type="Proteomes" id="UP000297948"/>
    </source>
</evidence>
<dbReference type="AlphaFoldDB" id="A0A4Z0HAE0"/>
<dbReference type="RefSeq" id="WP_135339201.1">
    <property type="nucleotide sequence ID" value="NZ_JBHLTX010000060.1"/>
</dbReference>
<evidence type="ECO:0000313" key="2">
    <source>
        <dbReference type="EMBL" id="TGB10017.1"/>
    </source>
</evidence>
<feature type="region of interest" description="Disordered" evidence="1">
    <location>
        <begin position="70"/>
        <end position="94"/>
    </location>
</feature>
<keyword evidence="3" id="KW-1185">Reference proteome</keyword>